<gene>
    <name evidence="7" type="ORF">MD535_11430</name>
</gene>
<feature type="transmembrane region" description="Helical" evidence="6">
    <location>
        <begin position="175"/>
        <end position="196"/>
    </location>
</feature>
<sequence length="404" mass="44164">MSSLAKRDSALVLLSLIFFIWGLITVVSNSLIPHYKAVFALDYKTAMLFPMAFFISRIAVSIPTSFVMAKIGYKATLQYCLFWCFSGCLVMAYLVQSEELLLTLVGIFIMASGISAIQVVSSPYVSLLASPEQSIRRQSIATASNSIGTVLGPIALSAVIIAASGMGYFKTAEQISILFLCISLFFLILIIYFRVIDLPDIQPNVRRGFWKGLGALIKQADFVKLALVLLLYIGVEVCFGTFTITYLADENYGDLGLVRATQIIAGYWALMFLGRLMFAKYGSRINSLRLFIIMCSVSIMICLLAILITDVFIGYVLICVGLCNSTLYPIIYARALSAAKQYSSQGAAILIMCSIGGALLPLAQATMVDLVGLRVSYWLPAISYLLMIGLFVQTATQVTAQTKT</sequence>
<evidence type="ECO:0000256" key="4">
    <source>
        <dbReference type="ARBA" id="ARBA00022989"/>
    </source>
</evidence>
<reference evidence="7" key="1">
    <citation type="submission" date="2022-02" db="EMBL/GenBank/DDBJ databases">
        <title>Vibrio sp. nov, a new bacterium isolated from seawater.</title>
        <authorList>
            <person name="Yuan Y."/>
        </authorList>
    </citation>
    <scope>NUCLEOTIDE SEQUENCE</scope>
    <source>
        <strain evidence="7">ZSDZ65</strain>
    </source>
</reference>
<dbReference type="Gene3D" id="1.20.1250.20">
    <property type="entry name" value="MFS general substrate transporter like domains"/>
    <property type="match status" value="2"/>
</dbReference>
<dbReference type="PANTHER" id="PTHR43702">
    <property type="entry name" value="L-FUCOSE-PROTON SYMPORTER"/>
    <property type="match status" value="1"/>
</dbReference>
<feature type="transmembrane region" description="Helical" evidence="6">
    <location>
        <begin position="150"/>
        <end position="169"/>
    </location>
</feature>
<dbReference type="RefSeq" id="WP_265675163.1">
    <property type="nucleotide sequence ID" value="NZ_JAKRRY010000013.1"/>
</dbReference>
<keyword evidence="3 6" id="KW-0812">Transmembrane</keyword>
<evidence type="ECO:0000256" key="6">
    <source>
        <dbReference type="SAM" id="Phobius"/>
    </source>
</evidence>
<comment type="subcellular location">
    <subcellularLocation>
        <location evidence="1">Cell inner membrane</location>
        <topology evidence="1">Multi-pass membrane protein</topology>
    </subcellularLocation>
</comment>
<evidence type="ECO:0000256" key="3">
    <source>
        <dbReference type="ARBA" id="ARBA00022692"/>
    </source>
</evidence>
<dbReference type="GO" id="GO:0022857">
    <property type="term" value="F:transmembrane transporter activity"/>
    <property type="evidence" value="ECO:0007669"/>
    <property type="project" value="InterPro"/>
</dbReference>
<evidence type="ECO:0000256" key="2">
    <source>
        <dbReference type="ARBA" id="ARBA00022475"/>
    </source>
</evidence>
<keyword evidence="4 6" id="KW-1133">Transmembrane helix</keyword>
<dbReference type="PANTHER" id="PTHR43702:SF3">
    <property type="entry name" value="PROTEIN TSGA"/>
    <property type="match status" value="1"/>
</dbReference>
<dbReference type="InterPro" id="IPR036259">
    <property type="entry name" value="MFS_trans_sf"/>
</dbReference>
<feature type="transmembrane region" description="Helical" evidence="6">
    <location>
        <begin position="101"/>
        <end position="129"/>
    </location>
</feature>
<feature type="transmembrane region" description="Helical" evidence="6">
    <location>
        <begin position="290"/>
        <end position="308"/>
    </location>
</feature>
<dbReference type="SUPFAM" id="SSF103473">
    <property type="entry name" value="MFS general substrate transporter"/>
    <property type="match status" value="1"/>
</dbReference>
<dbReference type="Pfam" id="PF07690">
    <property type="entry name" value="MFS_1"/>
    <property type="match status" value="1"/>
</dbReference>
<feature type="transmembrane region" description="Helical" evidence="6">
    <location>
        <begin position="12"/>
        <end position="35"/>
    </location>
</feature>
<dbReference type="InterPro" id="IPR050375">
    <property type="entry name" value="MFS_TsgA-like"/>
</dbReference>
<feature type="transmembrane region" description="Helical" evidence="6">
    <location>
        <begin position="347"/>
        <end position="365"/>
    </location>
</feature>
<feature type="transmembrane region" description="Helical" evidence="6">
    <location>
        <begin position="47"/>
        <end position="69"/>
    </location>
</feature>
<feature type="transmembrane region" description="Helical" evidence="6">
    <location>
        <begin position="260"/>
        <end position="278"/>
    </location>
</feature>
<feature type="transmembrane region" description="Helical" evidence="6">
    <location>
        <begin position="314"/>
        <end position="335"/>
    </location>
</feature>
<keyword evidence="8" id="KW-1185">Reference proteome</keyword>
<dbReference type="EMBL" id="JAKRRY010000013">
    <property type="protein sequence ID" value="MCW8346608.1"/>
    <property type="molecule type" value="Genomic_DNA"/>
</dbReference>
<evidence type="ECO:0000256" key="5">
    <source>
        <dbReference type="ARBA" id="ARBA00023136"/>
    </source>
</evidence>
<organism evidence="7 8">
    <name type="scientific">Vibrio qingdaonensis</name>
    <dbReference type="NCBI Taxonomy" id="2829491"/>
    <lineage>
        <taxon>Bacteria</taxon>
        <taxon>Pseudomonadati</taxon>
        <taxon>Pseudomonadota</taxon>
        <taxon>Gammaproteobacteria</taxon>
        <taxon>Vibrionales</taxon>
        <taxon>Vibrionaceae</taxon>
        <taxon>Vibrio</taxon>
    </lineage>
</organism>
<accession>A0A9X3CNI2</accession>
<evidence type="ECO:0000313" key="7">
    <source>
        <dbReference type="EMBL" id="MCW8346608.1"/>
    </source>
</evidence>
<feature type="transmembrane region" description="Helical" evidence="6">
    <location>
        <begin position="76"/>
        <end position="95"/>
    </location>
</feature>
<feature type="transmembrane region" description="Helical" evidence="6">
    <location>
        <begin position="225"/>
        <end position="248"/>
    </location>
</feature>
<dbReference type="Proteomes" id="UP001155587">
    <property type="component" value="Unassembled WGS sequence"/>
</dbReference>
<evidence type="ECO:0000256" key="1">
    <source>
        <dbReference type="ARBA" id="ARBA00004429"/>
    </source>
</evidence>
<keyword evidence="2" id="KW-1003">Cell membrane</keyword>
<evidence type="ECO:0000313" key="8">
    <source>
        <dbReference type="Proteomes" id="UP001155587"/>
    </source>
</evidence>
<protein>
    <submittedName>
        <fullName evidence="7">MFS transporter</fullName>
    </submittedName>
</protein>
<dbReference type="InterPro" id="IPR011701">
    <property type="entry name" value="MFS"/>
</dbReference>
<comment type="caution">
    <text evidence="7">The sequence shown here is derived from an EMBL/GenBank/DDBJ whole genome shotgun (WGS) entry which is preliminary data.</text>
</comment>
<name>A0A9X3CNI2_9VIBR</name>
<dbReference type="GO" id="GO:0005886">
    <property type="term" value="C:plasma membrane"/>
    <property type="evidence" value="ECO:0007669"/>
    <property type="project" value="UniProtKB-SubCell"/>
</dbReference>
<dbReference type="AlphaFoldDB" id="A0A9X3CNI2"/>
<proteinExistence type="predicted"/>
<keyword evidence="5 6" id="KW-0472">Membrane</keyword>
<feature type="transmembrane region" description="Helical" evidence="6">
    <location>
        <begin position="377"/>
        <end position="396"/>
    </location>
</feature>